<keyword evidence="3" id="KW-1185">Reference proteome</keyword>
<evidence type="ECO:0000313" key="3">
    <source>
        <dbReference type="Proteomes" id="UP000198888"/>
    </source>
</evidence>
<dbReference type="Proteomes" id="UP000198888">
    <property type="component" value="Unassembled WGS sequence"/>
</dbReference>
<proteinExistence type="predicted"/>
<evidence type="ECO:0000313" key="2">
    <source>
        <dbReference type="EMBL" id="SEI69851.1"/>
    </source>
</evidence>
<evidence type="ECO:0008006" key="4">
    <source>
        <dbReference type="Google" id="ProtNLM"/>
    </source>
</evidence>
<organism evidence="2 3">
    <name type="scientific">Halohasta litchfieldiae</name>
    <dbReference type="NCBI Taxonomy" id="1073996"/>
    <lineage>
        <taxon>Archaea</taxon>
        <taxon>Methanobacteriati</taxon>
        <taxon>Methanobacteriota</taxon>
        <taxon>Stenosarchaea group</taxon>
        <taxon>Halobacteria</taxon>
        <taxon>Halobacteriales</taxon>
        <taxon>Haloferacaceae</taxon>
        <taxon>Halohasta</taxon>
    </lineage>
</organism>
<dbReference type="KEGG" id="hae:halTADL_0072"/>
<sequence>MKFHPSTPHVDDAPAELLDSGHLWILEHVAGAPFRFRLRDSGMIQFGDADHVYDSPDGLPAQYQHAVRHVQTHLDREALRAAVDDVEAIVFFGIATQYQGIDYEWDRLPSFLGYDIWSAEAEAFRPPDAVDGIFGRLGLQAVNAIEQEVRARDFNPEAYTMPQSAWYDGPAAGVVIRDKQGHRGRLTSPDTHATESTEANEPTETTAEDLVATYGTDQRFRRLSKRLAEQGRPVTVEALVERAVEEITRGLPARTFGDRGVDMGTFRSALAARIQAYINNK</sequence>
<accession>A0A1H6SPT7</accession>
<dbReference type="EMBL" id="FNYR01000006">
    <property type="protein sequence ID" value="SEI69851.1"/>
    <property type="molecule type" value="Genomic_DNA"/>
</dbReference>
<name>A0A1H6SPT7_9EURY</name>
<evidence type="ECO:0000256" key="1">
    <source>
        <dbReference type="SAM" id="MobiDB-lite"/>
    </source>
</evidence>
<gene>
    <name evidence="2" type="ORF">SAMN05444271_1062</name>
</gene>
<reference evidence="2 3" key="1">
    <citation type="submission" date="2016-10" db="EMBL/GenBank/DDBJ databases">
        <authorList>
            <person name="de Groot N.N."/>
        </authorList>
    </citation>
    <scope>NUCLEOTIDE SEQUENCE [LARGE SCALE GENOMIC DNA]</scope>
    <source>
        <strain evidence="2 3">DSM 22187</strain>
    </source>
</reference>
<dbReference type="OrthoDB" id="326212at2157"/>
<dbReference type="AlphaFoldDB" id="A0A1H6SPT7"/>
<dbReference type="STRING" id="1073996.SAMN05444271_1062"/>
<dbReference type="GeneID" id="35000906"/>
<protein>
    <recommendedName>
        <fullName evidence="4">RNA ligase domain-containing protein</fullName>
    </recommendedName>
</protein>
<dbReference type="RefSeq" id="WP_089671463.1">
    <property type="nucleotide sequence ID" value="NZ_CP024845.1"/>
</dbReference>
<feature type="compositionally biased region" description="Low complexity" evidence="1">
    <location>
        <begin position="194"/>
        <end position="205"/>
    </location>
</feature>
<feature type="region of interest" description="Disordered" evidence="1">
    <location>
        <begin position="182"/>
        <end position="207"/>
    </location>
</feature>
<accession>A0A2H4PXR2</accession>